<organism evidence="12 13">
    <name type="scientific">Flavobacterium fontis</name>
    <dbReference type="NCBI Taxonomy" id="1124188"/>
    <lineage>
        <taxon>Bacteria</taxon>
        <taxon>Pseudomonadati</taxon>
        <taxon>Bacteroidota</taxon>
        <taxon>Flavobacteriia</taxon>
        <taxon>Flavobacteriales</taxon>
        <taxon>Flavobacteriaceae</taxon>
        <taxon>Flavobacterium</taxon>
    </lineage>
</organism>
<dbReference type="EC" id="2.1.1.63" evidence="9"/>
<comment type="catalytic activity">
    <reaction evidence="1 9">
        <text>a 4-O-methyl-thymidine in DNA + L-cysteinyl-[protein] = a thymidine in DNA + S-methyl-L-cysteinyl-[protein]</text>
        <dbReference type="Rhea" id="RHEA:53428"/>
        <dbReference type="Rhea" id="RHEA-COMP:10131"/>
        <dbReference type="Rhea" id="RHEA-COMP:10132"/>
        <dbReference type="Rhea" id="RHEA-COMP:13555"/>
        <dbReference type="Rhea" id="RHEA-COMP:13556"/>
        <dbReference type="ChEBI" id="CHEBI:29950"/>
        <dbReference type="ChEBI" id="CHEBI:82612"/>
        <dbReference type="ChEBI" id="CHEBI:137386"/>
        <dbReference type="ChEBI" id="CHEBI:137387"/>
        <dbReference type="EC" id="2.1.1.63"/>
    </reaction>
</comment>
<dbReference type="AlphaFoldDB" id="A0A1M4W1H8"/>
<dbReference type="CDD" id="cd06445">
    <property type="entry name" value="ATase"/>
    <property type="match status" value="1"/>
</dbReference>
<dbReference type="HAMAP" id="MF_00772">
    <property type="entry name" value="OGT"/>
    <property type="match status" value="1"/>
</dbReference>
<dbReference type="Proteomes" id="UP000184147">
    <property type="component" value="Unassembled WGS sequence"/>
</dbReference>
<dbReference type="PANTHER" id="PTHR10815:SF13">
    <property type="entry name" value="METHYLATED-DNA--PROTEIN-CYSTEINE METHYLTRANSFERASE"/>
    <property type="match status" value="1"/>
</dbReference>
<evidence type="ECO:0000256" key="2">
    <source>
        <dbReference type="ARBA" id="ARBA00008711"/>
    </source>
</evidence>
<evidence type="ECO:0000256" key="9">
    <source>
        <dbReference type="HAMAP-Rule" id="MF_00772"/>
    </source>
</evidence>
<keyword evidence="6 9" id="KW-0227">DNA damage</keyword>
<evidence type="ECO:0000259" key="10">
    <source>
        <dbReference type="Pfam" id="PF01035"/>
    </source>
</evidence>
<name>A0A1M4W1H8_9FLAO</name>
<dbReference type="SUPFAM" id="SSF53155">
    <property type="entry name" value="Methylated DNA-protein cysteine methyltransferase domain"/>
    <property type="match status" value="1"/>
</dbReference>
<dbReference type="PANTHER" id="PTHR10815">
    <property type="entry name" value="METHYLATED-DNA--PROTEIN-CYSTEINE METHYLTRANSFERASE"/>
    <property type="match status" value="1"/>
</dbReference>
<dbReference type="Gene3D" id="1.10.10.10">
    <property type="entry name" value="Winged helix-like DNA-binding domain superfamily/Winged helix DNA-binding domain"/>
    <property type="match status" value="1"/>
</dbReference>
<dbReference type="GO" id="GO:0032259">
    <property type="term" value="P:methylation"/>
    <property type="evidence" value="ECO:0007669"/>
    <property type="project" value="UniProtKB-KW"/>
</dbReference>
<comment type="subcellular location">
    <subcellularLocation>
        <location evidence="9">Cytoplasm</location>
    </subcellularLocation>
</comment>
<dbReference type="InterPro" id="IPR023546">
    <property type="entry name" value="MGMT"/>
</dbReference>
<proteinExistence type="inferred from homology"/>
<evidence type="ECO:0000256" key="6">
    <source>
        <dbReference type="ARBA" id="ARBA00022763"/>
    </source>
</evidence>
<keyword evidence="7 9" id="KW-0234">DNA repair</keyword>
<dbReference type="InterPro" id="IPR008332">
    <property type="entry name" value="MethylG_MeTrfase_N"/>
</dbReference>
<evidence type="ECO:0000256" key="5">
    <source>
        <dbReference type="ARBA" id="ARBA00022679"/>
    </source>
</evidence>
<feature type="active site" description="Nucleophile; methyl group acceptor" evidence="9">
    <location>
        <position position="123"/>
    </location>
</feature>
<comment type="catalytic activity">
    <reaction evidence="8 9">
        <text>a 6-O-methyl-2'-deoxyguanosine in DNA + L-cysteinyl-[protein] = S-methyl-L-cysteinyl-[protein] + a 2'-deoxyguanosine in DNA</text>
        <dbReference type="Rhea" id="RHEA:24000"/>
        <dbReference type="Rhea" id="RHEA-COMP:10131"/>
        <dbReference type="Rhea" id="RHEA-COMP:10132"/>
        <dbReference type="Rhea" id="RHEA-COMP:11367"/>
        <dbReference type="Rhea" id="RHEA-COMP:11368"/>
        <dbReference type="ChEBI" id="CHEBI:29950"/>
        <dbReference type="ChEBI" id="CHEBI:82612"/>
        <dbReference type="ChEBI" id="CHEBI:85445"/>
        <dbReference type="ChEBI" id="CHEBI:85448"/>
        <dbReference type="EC" id="2.1.1.63"/>
    </reaction>
</comment>
<dbReference type="Gene3D" id="3.30.160.70">
    <property type="entry name" value="Methylated DNA-protein cysteine methyltransferase domain"/>
    <property type="match status" value="1"/>
</dbReference>
<sequence>MSAIETVTMPTPLGFAKISGNSEGIQSVCIMEEGEATAEIPTILLEVVQQLSEYFEGNRTEFQLKLNPKGTEFQQKVWNALLQIPFGKSISYQQLSLQLGDPKAIRAVASANGKNPLWIIIPCHRVIGSNGTLTGYAGGLWRKKWLLTHEQGESQQSLF</sequence>
<dbReference type="SUPFAM" id="SSF46767">
    <property type="entry name" value="Methylated DNA-protein cysteine methyltransferase, C-terminal domain"/>
    <property type="match status" value="1"/>
</dbReference>
<dbReference type="InterPro" id="IPR036217">
    <property type="entry name" value="MethylDNA_cys_MeTrfase_DNAb"/>
</dbReference>
<evidence type="ECO:0000313" key="12">
    <source>
        <dbReference type="EMBL" id="SHE75134.1"/>
    </source>
</evidence>
<keyword evidence="13" id="KW-1185">Reference proteome</keyword>
<dbReference type="InterPro" id="IPR036631">
    <property type="entry name" value="MGMT_N_sf"/>
</dbReference>
<dbReference type="FunFam" id="1.10.10.10:FF:000214">
    <property type="entry name" value="Methylated-DNA--protein-cysteine methyltransferase"/>
    <property type="match status" value="1"/>
</dbReference>
<dbReference type="Pfam" id="PF01035">
    <property type="entry name" value="DNA_binding_1"/>
    <property type="match status" value="1"/>
</dbReference>
<evidence type="ECO:0000313" key="13">
    <source>
        <dbReference type="Proteomes" id="UP000184147"/>
    </source>
</evidence>
<evidence type="ECO:0000259" key="11">
    <source>
        <dbReference type="Pfam" id="PF02870"/>
    </source>
</evidence>
<evidence type="ECO:0000256" key="1">
    <source>
        <dbReference type="ARBA" id="ARBA00001286"/>
    </source>
</evidence>
<reference evidence="12 13" key="1">
    <citation type="submission" date="2016-11" db="EMBL/GenBank/DDBJ databases">
        <authorList>
            <person name="Jaros S."/>
            <person name="Januszkiewicz K."/>
            <person name="Wedrychowicz H."/>
        </authorList>
    </citation>
    <scope>NUCLEOTIDE SEQUENCE [LARGE SCALE GENOMIC DNA]</scope>
    <source>
        <strain evidence="12 13">DSM 25660</strain>
    </source>
</reference>
<evidence type="ECO:0000256" key="3">
    <source>
        <dbReference type="ARBA" id="ARBA00022490"/>
    </source>
</evidence>
<dbReference type="OrthoDB" id="9802228at2"/>
<evidence type="ECO:0000256" key="4">
    <source>
        <dbReference type="ARBA" id="ARBA00022603"/>
    </source>
</evidence>
<keyword evidence="4 9" id="KW-0489">Methyltransferase</keyword>
<protein>
    <recommendedName>
        <fullName evidence="9">Methylated-DNA--protein-cysteine methyltransferase</fullName>
        <ecNumber evidence="9">2.1.1.63</ecNumber>
    </recommendedName>
    <alternativeName>
        <fullName evidence="9">6-O-methylguanine-DNA methyltransferase</fullName>
        <shortName evidence="9">MGMT</shortName>
    </alternativeName>
    <alternativeName>
        <fullName evidence="9">O-6-methylguanine-DNA-alkyltransferase</fullName>
    </alternativeName>
</protein>
<feature type="domain" description="Methylguanine DNA methyltransferase ribonuclease-like" evidence="11">
    <location>
        <begin position="9"/>
        <end position="67"/>
    </location>
</feature>
<dbReference type="GO" id="GO:0006307">
    <property type="term" value="P:DNA alkylation repair"/>
    <property type="evidence" value="ECO:0007669"/>
    <property type="project" value="UniProtKB-UniRule"/>
</dbReference>
<comment type="function">
    <text evidence="9">Involved in the cellular defense against the biological effects of O6-methylguanine (O6-MeG) and O4-methylthymine (O4-MeT) in DNA. Repairs the methylated nucleobase in DNA by stoichiometrically transferring the methyl group to a cysteine residue in the enzyme. This is a suicide reaction: the enzyme is irreversibly inactivated.</text>
</comment>
<evidence type="ECO:0000256" key="7">
    <source>
        <dbReference type="ARBA" id="ARBA00023204"/>
    </source>
</evidence>
<comment type="similarity">
    <text evidence="2 9">Belongs to the MGMT family.</text>
</comment>
<dbReference type="NCBIfam" id="TIGR00589">
    <property type="entry name" value="ogt"/>
    <property type="match status" value="1"/>
</dbReference>
<dbReference type="GO" id="GO:0005737">
    <property type="term" value="C:cytoplasm"/>
    <property type="evidence" value="ECO:0007669"/>
    <property type="project" value="UniProtKB-SubCell"/>
</dbReference>
<dbReference type="PROSITE" id="PS00374">
    <property type="entry name" value="MGMT"/>
    <property type="match status" value="1"/>
</dbReference>
<keyword evidence="5 9" id="KW-0808">Transferase</keyword>
<dbReference type="STRING" id="1124188.SAMN05444377_101135"/>
<dbReference type="EMBL" id="FQVQ01000001">
    <property type="protein sequence ID" value="SHE75134.1"/>
    <property type="molecule type" value="Genomic_DNA"/>
</dbReference>
<keyword evidence="3 9" id="KW-0963">Cytoplasm</keyword>
<dbReference type="Pfam" id="PF02870">
    <property type="entry name" value="Methyltransf_1N"/>
    <property type="match status" value="1"/>
</dbReference>
<feature type="domain" description="Methylated-DNA-[protein]-cysteine S-methyltransferase DNA binding" evidence="10">
    <location>
        <begin position="72"/>
        <end position="151"/>
    </location>
</feature>
<evidence type="ECO:0000256" key="8">
    <source>
        <dbReference type="ARBA" id="ARBA00049348"/>
    </source>
</evidence>
<dbReference type="GO" id="GO:0003908">
    <property type="term" value="F:methylated-DNA-[protein]-cysteine S-methyltransferase activity"/>
    <property type="evidence" value="ECO:0007669"/>
    <property type="project" value="UniProtKB-UniRule"/>
</dbReference>
<dbReference type="InterPro" id="IPR001497">
    <property type="entry name" value="MethylDNA_cys_MeTrfase_AS"/>
</dbReference>
<accession>A0A1M4W1H8</accession>
<gene>
    <name evidence="12" type="ORF">SAMN05444377_101135</name>
</gene>
<comment type="miscellaneous">
    <text evidence="9">This enzyme catalyzes only one turnover and therefore is not strictly catalytic. According to one definition, an enzyme is a biocatalyst that acts repeatedly and over many reaction cycles.</text>
</comment>
<dbReference type="InterPro" id="IPR036388">
    <property type="entry name" value="WH-like_DNA-bd_sf"/>
</dbReference>
<dbReference type="InterPro" id="IPR014048">
    <property type="entry name" value="MethylDNA_cys_MeTrfase_DNA-bd"/>
</dbReference>